<comment type="similarity">
    <text evidence="1">Belongs to the peptidase C48 family.</text>
</comment>
<organism evidence="6 7">
    <name type="scientific">Capsicum annuum</name>
    <name type="common">Capsicum pepper</name>
    <dbReference type="NCBI Taxonomy" id="4072"/>
    <lineage>
        <taxon>Eukaryota</taxon>
        <taxon>Viridiplantae</taxon>
        <taxon>Streptophyta</taxon>
        <taxon>Embryophyta</taxon>
        <taxon>Tracheophyta</taxon>
        <taxon>Spermatophyta</taxon>
        <taxon>Magnoliopsida</taxon>
        <taxon>eudicotyledons</taxon>
        <taxon>Gunneridae</taxon>
        <taxon>Pentapetalae</taxon>
        <taxon>asterids</taxon>
        <taxon>lamiids</taxon>
        <taxon>Solanales</taxon>
        <taxon>Solanaceae</taxon>
        <taxon>Solanoideae</taxon>
        <taxon>Capsiceae</taxon>
        <taxon>Capsicum</taxon>
    </lineage>
</organism>
<reference evidence="6 7" key="2">
    <citation type="journal article" date="2017" name="Genome Biol.">
        <title>New reference genome sequences of hot pepper reveal the massive evolution of plant disease-resistance genes by retroduplication.</title>
        <authorList>
            <person name="Kim S."/>
            <person name="Park J."/>
            <person name="Yeom S.I."/>
            <person name="Kim Y.M."/>
            <person name="Seo E."/>
            <person name="Kim K.T."/>
            <person name="Kim M.S."/>
            <person name="Lee J.M."/>
            <person name="Cheong K."/>
            <person name="Shin H.S."/>
            <person name="Kim S.B."/>
            <person name="Han K."/>
            <person name="Lee J."/>
            <person name="Park M."/>
            <person name="Lee H.A."/>
            <person name="Lee H.Y."/>
            <person name="Lee Y."/>
            <person name="Oh S."/>
            <person name="Lee J.H."/>
            <person name="Choi E."/>
            <person name="Choi E."/>
            <person name="Lee S.E."/>
            <person name="Jeon J."/>
            <person name="Kim H."/>
            <person name="Choi G."/>
            <person name="Song H."/>
            <person name="Lee J."/>
            <person name="Lee S.C."/>
            <person name="Kwon J.K."/>
            <person name="Lee H.Y."/>
            <person name="Koo N."/>
            <person name="Hong Y."/>
            <person name="Kim R.W."/>
            <person name="Kang W.H."/>
            <person name="Huh J.H."/>
            <person name="Kang B.C."/>
            <person name="Yang T.J."/>
            <person name="Lee Y.H."/>
            <person name="Bennetzen J.L."/>
            <person name="Choi D."/>
        </authorList>
    </citation>
    <scope>NUCLEOTIDE SEQUENCE [LARGE SCALE GENOMIC DNA]</scope>
    <source>
        <strain evidence="7">cv. CM334</strain>
    </source>
</reference>
<feature type="compositionally biased region" description="Low complexity" evidence="4">
    <location>
        <begin position="18"/>
        <end position="35"/>
    </location>
</feature>
<feature type="domain" description="Ubiquitin-like protease family profile" evidence="5">
    <location>
        <begin position="253"/>
        <end position="314"/>
    </location>
</feature>
<dbReference type="Proteomes" id="UP000222542">
    <property type="component" value="Unassembled WGS sequence"/>
</dbReference>
<evidence type="ECO:0000256" key="3">
    <source>
        <dbReference type="ARBA" id="ARBA00022801"/>
    </source>
</evidence>
<dbReference type="EMBL" id="AYRZ02000010">
    <property type="protein sequence ID" value="PHT70824.1"/>
    <property type="molecule type" value="Genomic_DNA"/>
</dbReference>
<evidence type="ECO:0000256" key="2">
    <source>
        <dbReference type="ARBA" id="ARBA00022670"/>
    </source>
</evidence>
<keyword evidence="7" id="KW-1185">Reference proteome</keyword>
<evidence type="ECO:0000313" key="6">
    <source>
        <dbReference type="EMBL" id="PHT70824.1"/>
    </source>
</evidence>
<dbReference type="InterPro" id="IPR003653">
    <property type="entry name" value="Peptidase_C48_C"/>
</dbReference>
<dbReference type="InterPro" id="IPR038765">
    <property type="entry name" value="Papain-like_cys_pep_sf"/>
</dbReference>
<dbReference type="SUPFAM" id="SSF54001">
    <property type="entry name" value="Cysteine proteinases"/>
    <property type="match status" value="1"/>
</dbReference>
<dbReference type="Pfam" id="PF02902">
    <property type="entry name" value="Peptidase_C48"/>
    <property type="match status" value="1"/>
</dbReference>
<name>A0A2G2YM93_CAPAN</name>
<dbReference type="PANTHER" id="PTHR33022:SF26">
    <property type="entry name" value="UBIQUITIN-LIKE PROTEASE FAMILY PROFILE DOMAIN-CONTAINING PROTEIN"/>
    <property type="match status" value="1"/>
</dbReference>
<feature type="compositionally biased region" description="Basic and acidic residues" evidence="4">
    <location>
        <begin position="115"/>
        <end position="124"/>
    </location>
</feature>
<feature type="region of interest" description="Disordered" evidence="4">
    <location>
        <begin position="12"/>
        <end position="35"/>
    </location>
</feature>
<dbReference type="GO" id="GO:0008234">
    <property type="term" value="F:cysteine-type peptidase activity"/>
    <property type="evidence" value="ECO:0007669"/>
    <property type="project" value="InterPro"/>
</dbReference>
<keyword evidence="2" id="KW-0645">Protease</keyword>
<accession>A0A2G2YM93</accession>
<evidence type="ECO:0000313" key="7">
    <source>
        <dbReference type="Proteomes" id="UP000222542"/>
    </source>
</evidence>
<comment type="caution">
    <text evidence="6">The sequence shown here is derived from an EMBL/GenBank/DDBJ whole genome shotgun (WGS) entry which is preliminary data.</text>
</comment>
<evidence type="ECO:0000256" key="4">
    <source>
        <dbReference type="SAM" id="MobiDB-lite"/>
    </source>
</evidence>
<dbReference type="GO" id="GO:0006508">
    <property type="term" value="P:proteolysis"/>
    <property type="evidence" value="ECO:0007669"/>
    <property type="project" value="UniProtKB-KW"/>
</dbReference>
<feature type="region of interest" description="Disordered" evidence="4">
    <location>
        <begin position="104"/>
        <end position="124"/>
    </location>
</feature>
<feature type="region of interest" description="Disordered" evidence="4">
    <location>
        <begin position="68"/>
        <end position="90"/>
    </location>
</feature>
<dbReference type="Gene3D" id="3.40.395.10">
    <property type="entry name" value="Adenoviral Proteinase, Chain A"/>
    <property type="match status" value="1"/>
</dbReference>
<sequence length="354" mass="39661">MEFTTWLLVEYSNDDDSSPPQTTTTSVTSDISPSTCSQREEINIIGHENGLGSEDLLPLGANLVIGDNVDSIPSDAESDSDDNQQYSDKDPELQHMGYADVETSPQLFNPNVGHDLSENLDGKKGSTDLHSEKNVEIDSQQLIPDELLRSINLDYLHSEKTSNEKMDETILSDSQLTISDDMLPSLYVYWRQSIIKLPSGDREEESHDENLDDKNGHYAVVLAEIEKLAKIISLCLQACDLYVKKEIDLQNHSRYKDKNSSDMFDVLFEDNLPQQSSGSLDCGLYTVTYAECLSYGHKVPSIKFNASALRRRDATLLWDYGIRKQEANGHSDFEAPLRPVTQSRITSVTEALDL</sequence>
<protein>
    <recommendedName>
        <fullName evidence="5">Ubiquitin-like protease family profile domain-containing protein</fullName>
    </recommendedName>
</protein>
<evidence type="ECO:0000256" key="1">
    <source>
        <dbReference type="ARBA" id="ARBA00005234"/>
    </source>
</evidence>
<gene>
    <name evidence="6" type="ORF">T459_25928</name>
</gene>
<reference evidence="6 7" key="1">
    <citation type="journal article" date="2014" name="Nat. Genet.">
        <title>Genome sequence of the hot pepper provides insights into the evolution of pungency in Capsicum species.</title>
        <authorList>
            <person name="Kim S."/>
            <person name="Park M."/>
            <person name="Yeom S.I."/>
            <person name="Kim Y.M."/>
            <person name="Lee J.M."/>
            <person name="Lee H.A."/>
            <person name="Seo E."/>
            <person name="Choi J."/>
            <person name="Cheong K."/>
            <person name="Kim K.T."/>
            <person name="Jung K."/>
            <person name="Lee G.W."/>
            <person name="Oh S.K."/>
            <person name="Bae C."/>
            <person name="Kim S.B."/>
            <person name="Lee H.Y."/>
            <person name="Kim S.Y."/>
            <person name="Kim M.S."/>
            <person name="Kang B.C."/>
            <person name="Jo Y.D."/>
            <person name="Yang H.B."/>
            <person name="Jeong H.J."/>
            <person name="Kang W.H."/>
            <person name="Kwon J.K."/>
            <person name="Shin C."/>
            <person name="Lim J.Y."/>
            <person name="Park J.H."/>
            <person name="Huh J.H."/>
            <person name="Kim J.S."/>
            <person name="Kim B.D."/>
            <person name="Cohen O."/>
            <person name="Paran I."/>
            <person name="Suh M.C."/>
            <person name="Lee S.B."/>
            <person name="Kim Y.K."/>
            <person name="Shin Y."/>
            <person name="Noh S.J."/>
            <person name="Park J."/>
            <person name="Seo Y.S."/>
            <person name="Kwon S.Y."/>
            <person name="Kim H.A."/>
            <person name="Park J.M."/>
            <person name="Kim H.J."/>
            <person name="Choi S.B."/>
            <person name="Bosland P.W."/>
            <person name="Reeves G."/>
            <person name="Jo S.H."/>
            <person name="Lee B.W."/>
            <person name="Cho H.T."/>
            <person name="Choi H.S."/>
            <person name="Lee M.S."/>
            <person name="Yu Y."/>
            <person name="Do Choi Y."/>
            <person name="Park B.S."/>
            <person name="van Deynze A."/>
            <person name="Ashrafi H."/>
            <person name="Hill T."/>
            <person name="Kim W.T."/>
            <person name="Pai H.S."/>
            <person name="Ahn H.K."/>
            <person name="Yeam I."/>
            <person name="Giovannoni J.J."/>
            <person name="Rose J.K."/>
            <person name="Sorensen I."/>
            <person name="Lee S.J."/>
            <person name="Kim R.W."/>
            <person name="Choi I.Y."/>
            <person name="Choi B.S."/>
            <person name="Lim J.S."/>
            <person name="Lee Y.H."/>
            <person name="Choi D."/>
        </authorList>
    </citation>
    <scope>NUCLEOTIDE SEQUENCE [LARGE SCALE GENOMIC DNA]</scope>
    <source>
        <strain evidence="7">cv. CM334</strain>
    </source>
</reference>
<dbReference type="Gramene" id="PHT70824">
    <property type="protein sequence ID" value="PHT70824"/>
    <property type="gene ID" value="T459_25928"/>
</dbReference>
<dbReference type="AlphaFoldDB" id="A0A2G2YM93"/>
<proteinExistence type="inferred from homology"/>
<keyword evidence="3" id="KW-0378">Hydrolase</keyword>
<dbReference type="PANTHER" id="PTHR33022">
    <property type="entry name" value="DUF1985 DOMAIN-CONTAINING PROTEIN"/>
    <property type="match status" value="1"/>
</dbReference>
<evidence type="ECO:0000259" key="5">
    <source>
        <dbReference type="Pfam" id="PF02902"/>
    </source>
</evidence>